<dbReference type="Proteomes" id="UP000002872">
    <property type="component" value="Unassembled WGS sequence"/>
</dbReference>
<dbReference type="OMA" id="IAMNRRK"/>
<feature type="coiled-coil region" evidence="1">
    <location>
        <begin position="41"/>
        <end position="68"/>
    </location>
</feature>
<dbReference type="VEuPathDB" id="MicrosporidiaDB:NEQG_02444"/>
<keyword evidence="1" id="KW-0175">Coiled coil</keyword>
<evidence type="ECO:0000313" key="3">
    <source>
        <dbReference type="Proteomes" id="UP000002872"/>
    </source>
</evidence>
<name>I3EDM4_NEMP3</name>
<keyword evidence="3" id="KW-1185">Reference proteome</keyword>
<organism evidence="2 3">
    <name type="scientific">Nematocida parisii (strain ERTm3)</name>
    <name type="common">Nematode killer fungus</name>
    <dbReference type="NCBI Taxonomy" id="935791"/>
    <lineage>
        <taxon>Eukaryota</taxon>
        <taxon>Fungi</taxon>
        <taxon>Fungi incertae sedis</taxon>
        <taxon>Microsporidia</taxon>
        <taxon>Nematocida</taxon>
    </lineage>
</organism>
<dbReference type="OrthoDB" id="2191132at2759"/>
<protein>
    <submittedName>
        <fullName evidence="2">Uncharacterized protein</fullName>
    </submittedName>
</protein>
<gene>
    <name evidence="2" type="ORF">NEQG_02444</name>
</gene>
<evidence type="ECO:0000256" key="1">
    <source>
        <dbReference type="SAM" id="Coils"/>
    </source>
</evidence>
<dbReference type="HOGENOM" id="CLU_1949387_0_0_1"/>
<reference evidence="2" key="1">
    <citation type="submission" date="2011-01" db="EMBL/GenBank/DDBJ databases">
        <title>The Genome Sequence of Nematocida parisii strain ERTm3.</title>
        <authorList>
            <consortium name="The Broad Institute Genome Sequencing Platform"/>
            <consortium name="The Broad Institute Genome Sequencing Center for Infectious Disease"/>
            <person name="Cuomo C."/>
            <person name="Troemel E."/>
            <person name="Young S.K."/>
            <person name="Zeng Q."/>
            <person name="Gargeya S."/>
            <person name="Fitzgerald M."/>
            <person name="Haas B."/>
            <person name="Abouelleil A."/>
            <person name="Alvarado L."/>
            <person name="Arachchi H.M."/>
            <person name="Berlin A."/>
            <person name="Chapman S.B."/>
            <person name="Gearin G."/>
            <person name="Goldberg J."/>
            <person name="Griggs A."/>
            <person name="Gujja S."/>
            <person name="Hansen M."/>
            <person name="Heiman D."/>
            <person name="Howarth C."/>
            <person name="Larimer J."/>
            <person name="Lui A."/>
            <person name="MacDonald P.J.P."/>
            <person name="McCowen C."/>
            <person name="Montmayeur A."/>
            <person name="Murphy C."/>
            <person name="Neiman D."/>
            <person name="Pearson M."/>
            <person name="Priest M."/>
            <person name="Roberts A."/>
            <person name="Saif S."/>
            <person name="Shea T."/>
            <person name="Sisk P."/>
            <person name="Stolte C."/>
            <person name="Sykes S."/>
            <person name="Wortman J."/>
            <person name="Nusbaum C."/>
            <person name="Birren B."/>
        </authorList>
    </citation>
    <scope>NUCLEOTIDE SEQUENCE</scope>
    <source>
        <strain evidence="2">ERTm3</strain>
    </source>
</reference>
<proteinExistence type="predicted"/>
<evidence type="ECO:0000313" key="2">
    <source>
        <dbReference type="EMBL" id="EIJ87321.1"/>
    </source>
</evidence>
<accession>I3EDM4</accession>
<dbReference type="InParanoid" id="I3EDM4"/>
<sequence>MDLLQPNVFRLSLCKLFNELDTLSKNTSVITQSISINKRKNALLLKDIKELKKRKEEQTNLLNKEENILYKYAKVLSTTEDIINQTEIELSDISTEKNKLISILNNKHIQENELILGIYEGCISILNKK</sequence>
<dbReference type="EMBL" id="GL870883">
    <property type="protein sequence ID" value="EIJ87321.1"/>
    <property type="molecule type" value="Genomic_DNA"/>
</dbReference>
<dbReference type="AlphaFoldDB" id="I3EDM4"/>